<gene>
    <name evidence="2" type="ORF">D0T92_09605</name>
</gene>
<keyword evidence="1" id="KW-0732">Signal</keyword>
<reference evidence="2 3" key="1">
    <citation type="submission" date="2018-08" db="EMBL/GenBank/DDBJ databases">
        <title>Neisseria zalophi ATCC BAA-2455 complete genome.</title>
        <authorList>
            <person name="Veseli I.A."/>
            <person name="Buttler R."/>
            <person name="Mascarenhas dos Santos A.C."/>
            <person name="Pombert J.-F."/>
        </authorList>
    </citation>
    <scope>NUCLEOTIDE SEQUENCE [LARGE SCALE GENOMIC DNA]</scope>
    <source>
        <strain evidence="2 3">ATCC BAA-2455</strain>
    </source>
</reference>
<protein>
    <recommendedName>
        <fullName evidence="4">PepSY domain-containing protein</fullName>
    </recommendedName>
</protein>
<feature type="chain" id="PRO_5023852486" description="PepSY domain-containing protein" evidence="1">
    <location>
        <begin position="23"/>
        <end position="204"/>
    </location>
</feature>
<dbReference type="OrthoDB" id="660752at2"/>
<dbReference type="EMBL" id="CP031700">
    <property type="protein sequence ID" value="QEY26760.1"/>
    <property type="molecule type" value="Genomic_DNA"/>
</dbReference>
<sequence>MKNTYKLGVLCLAVSLGLSACGGNNKDAESSQAEAALEKIGQAVGIENIVVNEKVLQAAEDSLKALPQFNGKPLNVFQNVRFYSNRIEIDIQDPNNPENIDSYIYSGGKWSEPTPVQISGGGDLKDNTTPLDQIKFATVAKIAKIWHEKAVEVKAEETELDFASFSLFVPMQQRRWIVSDIETDRAKYDFEFDADGNLKEFKKE</sequence>
<name>A0A5J6Q1E4_9NEIS</name>
<dbReference type="PROSITE" id="PS51257">
    <property type="entry name" value="PROKAR_LIPOPROTEIN"/>
    <property type="match status" value="1"/>
</dbReference>
<proteinExistence type="predicted"/>
<keyword evidence="3" id="KW-1185">Reference proteome</keyword>
<dbReference type="Proteomes" id="UP000325713">
    <property type="component" value="Chromosome"/>
</dbReference>
<evidence type="ECO:0000313" key="3">
    <source>
        <dbReference type="Proteomes" id="UP000325713"/>
    </source>
</evidence>
<feature type="signal peptide" evidence="1">
    <location>
        <begin position="1"/>
        <end position="22"/>
    </location>
</feature>
<dbReference type="RefSeq" id="WP_151052335.1">
    <property type="nucleotide sequence ID" value="NZ_CP031700.1"/>
</dbReference>
<dbReference type="KEGG" id="nzl:D0T92_09605"/>
<accession>A0A5J6Q1E4</accession>
<evidence type="ECO:0000313" key="2">
    <source>
        <dbReference type="EMBL" id="QEY26760.1"/>
    </source>
</evidence>
<evidence type="ECO:0008006" key="4">
    <source>
        <dbReference type="Google" id="ProtNLM"/>
    </source>
</evidence>
<dbReference type="AlphaFoldDB" id="A0A5J6Q1E4"/>
<organism evidence="2 3">
    <name type="scientific">Neisseria zalophi</name>
    <dbReference type="NCBI Taxonomy" id="640030"/>
    <lineage>
        <taxon>Bacteria</taxon>
        <taxon>Pseudomonadati</taxon>
        <taxon>Pseudomonadota</taxon>
        <taxon>Betaproteobacteria</taxon>
        <taxon>Neisseriales</taxon>
        <taxon>Neisseriaceae</taxon>
        <taxon>Neisseria</taxon>
    </lineage>
</organism>
<evidence type="ECO:0000256" key="1">
    <source>
        <dbReference type="SAM" id="SignalP"/>
    </source>
</evidence>